<dbReference type="STRING" id="128403.WA1_12985"/>
<comment type="similarity">
    <text evidence="6">Belongs to the HepT RNase toxin family.</text>
</comment>
<accession>A0A139XEI6</accession>
<dbReference type="GO" id="GO:0000166">
    <property type="term" value="F:nucleotide binding"/>
    <property type="evidence" value="ECO:0007669"/>
    <property type="project" value="UniProtKB-KW"/>
</dbReference>
<dbReference type="AlphaFoldDB" id="A0A139XEI6"/>
<evidence type="ECO:0000256" key="1">
    <source>
        <dbReference type="ARBA" id="ARBA00022553"/>
    </source>
</evidence>
<dbReference type="EMBL" id="ANNX02000016">
    <property type="protein sequence ID" value="KYC43012.1"/>
    <property type="molecule type" value="Genomic_DNA"/>
</dbReference>
<evidence type="ECO:0008006" key="9">
    <source>
        <dbReference type="Google" id="ProtNLM"/>
    </source>
</evidence>
<evidence type="ECO:0000256" key="3">
    <source>
        <dbReference type="ARBA" id="ARBA00022722"/>
    </source>
</evidence>
<dbReference type="OrthoDB" id="9810538at2"/>
<dbReference type="Pfam" id="PF01934">
    <property type="entry name" value="HepT-like"/>
    <property type="match status" value="1"/>
</dbReference>
<dbReference type="PANTHER" id="PTHR34139">
    <property type="entry name" value="UPF0331 PROTEIN MJ0127"/>
    <property type="match status" value="1"/>
</dbReference>
<comment type="caution">
    <text evidence="7">The sequence shown here is derived from an EMBL/GenBank/DDBJ whole genome shotgun (WGS) entry which is preliminary data.</text>
</comment>
<protein>
    <recommendedName>
        <fullName evidence="9">DUF86 domain-containing protein</fullName>
    </recommendedName>
</protein>
<organism evidence="7 8">
    <name type="scientific">Scytonema hofmannii PCC 7110</name>
    <dbReference type="NCBI Taxonomy" id="128403"/>
    <lineage>
        <taxon>Bacteria</taxon>
        <taxon>Bacillati</taxon>
        <taxon>Cyanobacteriota</taxon>
        <taxon>Cyanophyceae</taxon>
        <taxon>Nostocales</taxon>
        <taxon>Scytonemataceae</taxon>
        <taxon>Scytonema</taxon>
    </lineage>
</organism>
<evidence type="ECO:0000256" key="2">
    <source>
        <dbReference type="ARBA" id="ARBA00022649"/>
    </source>
</evidence>
<keyword evidence="8" id="KW-1185">Reference proteome</keyword>
<dbReference type="InterPro" id="IPR037038">
    <property type="entry name" value="HepT-like_sf"/>
</dbReference>
<sequence>MTGRSISEFLQDILDAITDIETFTDGIDFETFQANREKLLAVVKLIEILGEAVKQIPDSVRSQYSQIPWKAVAGMRDVLVHEYWGMDVNVVWATVQEGLPPLKAVIVEIKTNL</sequence>
<dbReference type="Gene3D" id="1.20.120.580">
    <property type="entry name" value="bsu32300-like"/>
    <property type="match status" value="1"/>
</dbReference>
<evidence type="ECO:0000256" key="4">
    <source>
        <dbReference type="ARBA" id="ARBA00022741"/>
    </source>
</evidence>
<name>A0A139XEI6_9CYAN</name>
<dbReference type="Proteomes" id="UP000076925">
    <property type="component" value="Unassembled WGS sequence"/>
</dbReference>
<dbReference type="InterPro" id="IPR008201">
    <property type="entry name" value="HepT-like"/>
</dbReference>
<dbReference type="GO" id="GO:0004540">
    <property type="term" value="F:RNA nuclease activity"/>
    <property type="evidence" value="ECO:0007669"/>
    <property type="project" value="InterPro"/>
</dbReference>
<evidence type="ECO:0000313" key="7">
    <source>
        <dbReference type="EMBL" id="KYC43012.1"/>
    </source>
</evidence>
<keyword evidence="2" id="KW-1277">Toxin-antitoxin system</keyword>
<dbReference type="GO" id="GO:0016787">
    <property type="term" value="F:hydrolase activity"/>
    <property type="evidence" value="ECO:0007669"/>
    <property type="project" value="UniProtKB-KW"/>
</dbReference>
<gene>
    <name evidence="7" type="ORF">WA1_12985</name>
</gene>
<dbReference type="GO" id="GO:0110001">
    <property type="term" value="C:toxin-antitoxin complex"/>
    <property type="evidence" value="ECO:0007669"/>
    <property type="project" value="InterPro"/>
</dbReference>
<reference evidence="7 8" key="1">
    <citation type="journal article" date="2013" name="Genome Biol. Evol.">
        <title>Genomes of Stigonematalean cyanobacteria (subsection V) and the evolution of oxygenic photosynthesis from prokaryotes to plastids.</title>
        <authorList>
            <person name="Dagan T."/>
            <person name="Roettger M."/>
            <person name="Stucken K."/>
            <person name="Landan G."/>
            <person name="Koch R."/>
            <person name="Major P."/>
            <person name="Gould S.B."/>
            <person name="Goremykin V.V."/>
            <person name="Rippka R."/>
            <person name="Tandeau de Marsac N."/>
            <person name="Gugger M."/>
            <person name="Lockhart P.J."/>
            <person name="Allen J.F."/>
            <person name="Brune I."/>
            <person name="Maus I."/>
            <person name="Puhler A."/>
            <person name="Martin W.F."/>
        </authorList>
    </citation>
    <scope>NUCLEOTIDE SEQUENCE [LARGE SCALE GENOMIC DNA]</scope>
    <source>
        <strain evidence="7 8">PCC 7110</strain>
    </source>
</reference>
<dbReference type="PANTHER" id="PTHR34139:SF1">
    <property type="entry name" value="RNASE MJ1380-RELATED"/>
    <property type="match status" value="1"/>
</dbReference>
<evidence type="ECO:0000256" key="5">
    <source>
        <dbReference type="ARBA" id="ARBA00022801"/>
    </source>
</evidence>
<proteinExistence type="inferred from homology"/>
<dbReference type="InterPro" id="IPR051813">
    <property type="entry name" value="HepT_RNase_toxin"/>
</dbReference>
<keyword evidence="3" id="KW-0540">Nuclease</keyword>
<keyword evidence="4" id="KW-0547">Nucleotide-binding</keyword>
<dbReference type="RefSeq" id="WP_017745170.1">
    <property type="nucleotide sequence ID" value="NZ_KQ976354.1"/>
</dbReference>
<evidence type="ECO:0000256" key="6">
    <source>
        <dbReference type="ARBA" id="ARBA00024207"/>
    </source>
</evidence>
<evidence type="ECO:0000313" key="8">
    <source>
        <dbReference type="Proteomes" id="UP000076925"/>
    </source>
</evidence>
<keyword evidence="1" id="KW-0597">Phosphoprotein</keyword>
<keyword evidence="5" id="KW-0378">Hydrolase</keyword>